<gene>
    <name evidence="6" type="ORF">Cvel_5327</name>
</gene>
<proteinExistence type="inferred from homology"/>
<name>A0A0G4GXD6_9ALVE</name>
<evidence type="ECO:0000256" key="2">
    <source>
        <dbReference type="ARBA" id="ARBA00023186"/>
    </source>
</evidence>
<dbReference type="PhylomeDB" id="A0A0G4GXD6"/>
<comment type="similarity">
    <text evidence="1">Belongs to the GrpE family.</text>
</comment>
<dbReference type="EMBL" id="CDMZ01001635">
    <property type="protein sequence ID" value="CEM35452.1"/>
    <property type="molecule type" value="Genomic_DNA"/>
</dbReference>
<keyword evidence="3" id="KW-0175">Coiled coil</keyword>
<organism evidence="6">
    <name type="scientific">Chromera velia CCMP2878</name>
    <dbReference type="NCBI Taxonomy" id="1169474"/>
    <lineage>
        <taxon>Eukaryota</taxon>
        <taxon>Sar</taxon>
        <taxon>Alveolata</taxon>
        <taxon>Colpodellida</taxon>
        <taxon>Chromeraceae</taxon>
        <taxon>Chromera</taxon>
    </lineage>
</organism>
<feature type="region of interest" description="Disordered" evidence="4">
    <location>
        <begin position="711"/>
        <end position="733"/>
    </location>
</feature>
<keyword evidence="5" id="KW-0732">Signal</keyword>
<reference evidence="6" key="1">
    <citation type="submission" date="2014-11" db="EMBL/GenBank/DDBJ databases">
        <authorList>
            <person name="Otto D Thomas"/>
            <person name="Naeem Raeece"/>
        </authorList>
    </citation>
    <scope>NUCLEOTIDE SEQUENCE</scope>
</reference>
<feature type="coiled-coil region" evidence="3">
    <location>
        <begin position="233"/>
        <end position="285"/>
    </location>
</feature>
<dbReference type="VEuPathDB" id="CryptoDB:Cvel_5327"/>
<evidence type="ECO:0000256" key="1">
    <source>
        <dbReference type="ARBA" id="ARBA00009054"/>
    </source>
</evidence>
<accession>A0A0G4GXD6</accession>
<keyword evidence="2" id="KW-0143">Chaperone</keyword>
<dbReference type="AlphaFoldDB" id="A0A0G4GXD6"/>
<evidence type="ECO:0000256" key="5">
    <source>
        <dbReference type="SAM" id="SignalP"/>
    </source>
</evidence>
<evidence type="ECO:0000256" key="3">
    <source>
        <dbReference type="SAM" id="Coils"/>
    </source>
</evidence>
<dbReference type="InterPro" id="IPR013805">
    <property type="entry name" value="GrpE_CC"/>
</dbReference>
<feature type="coiled-coil region" evidence="3">
    <location>
        <begin position="471"/>
        <end position="526"/>
    </location>
</feature>
<feature type="compositionally biased region" description="Acidic residues" evidence="4">
    <location>
        <begin position="723"/>
        <end position="733"/>
    </location>
</feature>
<evidence type="ECO:0000313" key="6">
    <source>
        <dbReference type="EMBL" id="CEM35452.1"/>
    </source>
</evidence>
<dbReference type="SUPFAM" id="SSF58014">
    <property type="entry name" value="Coiled-coil domain of nucleotide exchange factor GrpE"/>
    <property type="match status" value="1"/>
</dbReference>
<protein>
    <submittedName>
        <fullName evidence="6">Uncharacterized protein</fullName>
    </submittedName>
</protein>
<feature type="coiled-coil region" evidence="3">
    <location>
        <begin position="73"/>
        <end position="100"/>
    </location>
</feature>
<evidence type="ECO:0000256" key="4">
    <source>
        <dbReference type="SAM" id="MobiDB-lite"/>
    </source>
</evidence>
<feature type="chain" id="PRO_5005190652" evidence="5">
    <location>
        <begin position="22"/>
        <end position="733"/>
    </location>
</feature>
<feature type="signal peptide" evidence="5">
    <location>
        <begin position="1"/>
        <end position="21"/>
    </location>
</feature>
<sequence length="733" mass="80419">MRFTIVAPCIALLALVAGVYSKDGVMATPLAKVLKMLGSMLSTSKKEIHEEQIAFSAFKQWCEDTSAEKGGLIEKGKLEIEELKAAIEKGEAEAAHLTKEIEELGGMIESWAADMEKTKKVREEEKATFDAALQDYMETIDALERAIDVMKTSQSSLKTVKQAGSSLVQTLKSSKLASSSLDFQKLAALFNDEPETFTTKEGIFTTPEKQGYGGLDYKAPEAHAYEFKSNGVVDMLEKLLDKFTAEKNDLEKEEASDIHAFEMTMADLKSSTEKAEQAIKSKTANKGKALEMAGEAKTDLAETEDTLASNEKYLSDLISLCKTKNSEFQSRQKLREEEITALSGAIDVLTNVVQGHVEKYLPADVVKPTNSPPVPILLQTGSKKAAAKSPADGKDDRRTIAVAQFLQKAAARLHSKSLDAVAMKARMSGDAFEKVKKMITELIDRLMNEAAAEMKHKAWCDKEIAANEVTRKEKTEAVNALTAEIEEATAKIAKLAQEIVELTDALTKLEAEVAEAVKNRAEEKTTNETTISDAIEAQQATAQAIAILQEYYAKAGAPALLQTKARALRMAKAVPTEDAPLTWDEPYTGQLGSGGVIDMLQVIQTDFARIETETKADEAQAAKEHDTYMDDAAQNKLSMEKDVKFKEARKAEQQSLKEKKSIDLEDTQKQLDAAKEYFEKLKPACLETGSSYEQRVADREEEIASLKQALAILSGDEVPPPPEDLETPEEEAE</sequence>